<reference evidence="5 6" key="1">
    <citation type="submission" date="2016-10" db="EMBL/GenBank/DDBJ databases">
        <title>Reductive evolution of mitochondrial metabolism and differential evolution of invasion-related proteins in Cryptosporidium.</title>
        <authorList>
            <person name="Liu S."/>
            <person name="Roellig D.M."/>
            <person name="Guo Y."/>
            <person name="Li N."/>
            <person name="Frace M.A."/>
            <person name="Tang K."/>
            <person name="Zhang L."/>
            <person name="Feng Y."/>
            <person name="Xiao L."/>
        </authorList>
    </citation>
    <scope>NUCLEOTIDE SEQUENCE [LARGE SCALE GENOMIC DNA]</scope>
    <source>
        <strain evidence="5">30847</strain>
    </source>
</reference>
<evidence type="ECO:0000259" key="4">
    <source>
        <dbReference type="SMART" id="SM00249"/>
    </source>
</evidence>
<evidence type="ECO:0000256" key="1">
    <source>
        <dbReference type="ARBA" id="ARBA00022723"/>
    </source>
</evidence>
<dbReference type="EMBL" id="LRBS01000067">
    <property type="protein sequence ID" value="OII76211.1"/>
    <property type="molecule type" value="Genomic_DNA"/>
</dbReference>
<dbReference type="GeneID" id="92364794"/>
<dbReference type="CDD" id="cd15489">
    <property type="entry name" value="PHD_SF"/>
    <property type="match status" value="1"/>
</dbReference>
<dbReference type="InterPro" id="IPR013083">
    <property type="entry name" value="Znf_RING/FYVE/PHD"/>
</dbReference>
<dbReference type="SMART" id="SM00249">
    <property type="entry name" value="PHD"/>
    <property type="match status" value="1"/>
</dbReference>
<dbReference type="CDD" id="cd20401">
    <property type="entry name" value="Tudor_AtPTM-like"/>
    <property type="match status" value="1"/>
</dbReference>
<sequence length="1498" mass="172785">MEWVTLEKVLQDRGIQYAKHQILDKSASKLKKEINLFCKHINSIDNLIDMNNSRYNKNKLSKRDRIKNFQGNIPPHIFSSTLGSLEGVVDINSQRKLHTSILDCIEKGYVSDNIQIVNIIDNSHPVRLATKASSSCYSLIWKGRSLPDSHDVPMVLGEYTGNVVYVGEDDISDESYSFQLTFKDAAFKYPNSVVTGSIPLLNERIMSELDLTYYKNNKYQPETCENSNILNTSGDVLCYSKPYSKVQEIKSTNGLVKKLGARLLLPHDNEYIITADNKCNEMAFLNHYECIISNNCNLRINTQWHSVYINGWPHILLTTIPGIGIKNGDELSADFGSCWFSKIKRICERNIIEEFILYRNKYFNYSQSIEKGCMNKYQHEKDANLDFIEKIALKDINDSSNKKCSTLDTKTIIEKYDTYCKPELPYEFCKESGKDICEICQHIVLAKTPKYNLKRFIPKSISYQCFPDIPDNIQSYVVCSGCNRAYHWQCIQRPELTKLSMMFNRWYCFQCIQLALDILPLLIKCIPGIDLNIIKIINDFFSGNIFYSGVVDVNNRLILRSSEQVLRENPGTISFRPSENYIVNQRFIEEDSGLESLSYLKPCYICYSTIQFSRICSTGIALLCRIYRMHLAPDYDELFNTLQFNQVTDSKSKKNLASVSFTNGNSTFQPNYEFSNKSKKGLQNTNTGDQFRVKCITERSRKVINSLRLSLYQSENHRSELLLKLESLRSIQDKYFYTITAGNGLIPVICIKLGETVINKIFNGVLYEGVVTRYYPKERLFHIEYSDGDAEDMEYSDFLYTFYNDIRSGRIPFEKILVPTEVNTNSNFQVTEYNFDEINVDGALRNNSEFFGDRPKIDKRGISKYNKSSQNTKSHILNVSVDHTSDKHTISKCSILDVIDFFHKIFTKMYKLQFVMKGAVRLFEKPCYRYINEPIWCCMEGKYNVKNITATYSIEIVISEIERVNLNLSLRSKISFGSIILKRDIPLKLAFEDLGNPYNCTIDLNNGYTGISSRTRSNKINNLGNIMEYTSESALKWINERIEEIFDSDELIGANTEINKYESTHETSRNCKGDLKSSTVGTSDLMTSINNLISEEWVKRCNELAQILEPYPPGIKWLSKKCAWKVTYKSEDGERRNSKLQVCPSSDTNTVEGLYIKACNILLVQSMPFDSFNYINLEEGSKENKYTTIEHNHKDFMSSTKDLKHSQTIFRSYNFSENKRLLELIREEVNSINPMPKFIIWDEEKLAFKIKFSGHSEHLLFLSDFDFQVDRCINFAVKHLKYISAIKSSKDEIGENEDLHPLNTISDIEIEHYKKGISCYSSFLDKSDVLSKDTDNVCNKFIEGTDKCNDLAKNSYDLLGKKTKLRRTNLKENIPNTQINSEVISLKCDKSEYNDMKPIVRASPTPLDPESRARIIEYSKEADLLRPFPHGITWCYRSARFKVRYRRSTDGGWTATSFPPSKFDSVKTALNFAMRKLAMHIDDYKNSITIPKLPDHLV</sequence>
<evidence type="ECO:0000256" key="2">
    <source>
        <dbReference type="ARBA" id="ARBA00022771"/>
    </source>
</evidence>
<dbReference type="InterPro" id="IPR001965">
    <property type="entry name" value="Znf_PHD"/>
</dbReference>
<dbReference type="InterPro" id="IPR047365">
    <property type="entry name" value="Tudor_AtPTM-like"/>
</dbReference>
<dbReference type="OrthoDB" id="332390at2759"/>
<keyword evidence="2" id="KW-0863">Zinc-finger</keyword>
<dbReference type="VEuPathDB" id="CryptoDB:cand_006090"/>
<evidence type="ECO:0000256" key="3">
    <source>
        <dbReference type="ARBA" id="ARBA00022833"/>
    </source>
</evidence>
<dbReference type="RefSeq" id="XP_067068057.1">
    <property type="nucleotide sequence ID" value="XM_067210850.1"/>
</dbReference>
<dbReference type="PROSITE" id="PS01359">
    <property type="entry name" value="ZF_PHD_1"/>
    <property type="match status" value="1"/>
</dbReference>
<dbReference type="Gene3D" id="3.30.40.10">
    <property type="entry name" value="Zinc/RING finger domain, C3HC4 (zinc finger)"/>
    <property type="match status" value="1"/>
</dbReference>
<keyword evidence="1" id="KW-0479">Metal-binding</keyword>
<name>A0A1J4MRZ0_9CRYT</name>
<evidence type="ECO:0000313" key="6">
    <source>
        <dbReference type="Proteomes" id="UP000186804"/>
    </source>
</evidence>
<dbReference type="Proteomes" id="UP000186804">
    <property type="component" value="Unassembled WGS sequence"/>
</dbReference>
<keyword evidence="6" id="KW-1185">Reference proteome</keyword>
<gene>
    <name evidence="5" type="ORF">cand_006090</name>
</gene>
<dbReference type="GO" id="GO:0008270">
    <property type="term" value="F:zinc ion binding"/>
    <property type="evidence" value="ECO:0007669"/>
    <property type="project" value="UniProtKB-KW"/>
</dbReference>
<keyword evidence="3" id="KW-0862">Zinc</keyword>
<dbReference type="SUPFAM" id="SSF57903">
    <property type="entry name" value="FYVE/PHD zinc finger"/>
    <property type="match status" value="1"/>
</dbReference>
<evidence type="ECO:0000313" key="5">
    <source>
        <dbReference type="EMBL" id="OII76211.1"/>
    </source>
</evidence>
<protein>
    <recommendedName>
        <fullName evidence="4">Zinc finger PHD-type domain-containing protein</fullName>
    </recommendedName>
</protein>
<dbReference type="InterPro" id="IPR019786">
    <property type="entry name" value="Zinc_finger_PHD-type_CS"/>
</dbReference>
<proteinExistence type="predicted"/>
<comment type="caution">
    <text evidence="5">The sequence shown here is derived from an EMBL/GenBank/DDBJ whole genome shotgun (WGS) entry which is preliminary data.</text>
</comment>
<dbReference type="Pfam" id="PF21743">
    <property type="entry name" value="PTM_DIR17_Tudor"/>
    <property type="match status" value="1"/>
</dbReference>
<organism evidence="5 6">
    <name type="scientific">Cryptosporidium andersoni</name>
    <dbReference type="NCBI Taxonomy" id="117008"/>
    <lineage>
        <taxon>Eukaryota</taxon>
        <taxon>Sar</taxon>
        <taxon>Alveolata</taxon>
        <taxon>Apicomplexa</taxon>
        <taxon>Conoidasida</taxon>
        <taxon>Coccidia</taxon>
        <taxon>Eucoccidiorida</taxon>
        <taxon>Eimeriorina</taxon>
        <taxon>Cryptosporidiidae</taxon>
        <taxon>Cryptosporidium</taxon>
    </lineage>
</organism>
<dbReference type="InterPro" id="IPR011011">
    <property type="entry name" value="Znf_FYVE_PHD"/>
</dbReference>
<accession>A0A1J4MRZ0</accession>
<feature type="domain" description="Zinc finger PHD-type" evidence="4">
    <location>
        <begin position="436"/>
        <end position="512"/>
    </location>
</feature>